<comment type="caution">
    <text evidence="3">The sequence shown here is derived from an EMBL/GenBank/DDBJ whole genome shotgun (WGS) entry which is preliminary data.</text>
</comment>
<organism evidence="3">
    <name type="scientific">Eiseniibacteriota bacterium</name>
    <dbReference type="NCBI Taxonomy" id="2212470"/>
    <lineage>
        <taxon>Bacteria</taxon>
        <taxon>Candidatus Eiseniibacteriota</taxon>
    </lineage>
</organism>
<gene>
    <name evidence="3" type="ORF">ENR23_10095</name>
</gene>
<dbReference type="AlphaFoldDB" id="A0A832I2U8"/>
<protein>
    <submittedName>
        <fullName evidence="3">DUF2169 domain-containing protein</fullName>
    </submittedName>
</protein>
<feature type="domain" description="DUF2169" evidence="2">
    <location>
        <begin position="104"/>
        <end position="392"/>
    </location>
</feature>
<feature type="region of interest" description="Disordered" evidence="1">
    <location>
        <begin position="235"/>
        <end position="269"/>
    </location>
</feature>
<dbReference type="InterPro" id="IPR018683">
    <property type="entry name" value="DUF2169"/>
</dbReference>
<sequence>MRPTRRRLRRRRHSATWPRRARPPRRRRGACGWDGRSATRTTWRGTGGARSRRRAPATPGSGARCRRAGSTGSRRATCGRESDVEILNDTPYVAEPNVMLNPRGEETLIVTVKGTWAFADDGTLQPAEEPLPIVVADEFAGEPGASSVTRASEIGLPRPATDVVLLGSARARRGEKSVVVTLQCGPVKKSVRVTGARRWSSAFGLPRLSGAEPVDGTALLWENAFGGTDETARAWWPENPVGRGFRGKGSKSKWDGTEAPNLEHPAHPIGGPGEKGVTAGFGYVAPHWQPRVAYAGTYDDAWLERRAPLLPDDFDPRFQHVAPADQIVPGRLRGGEPVAVEGAGPRGALRGALPREFPVATVLFEDEEAGLPLPLDEVAVHADAGLLTLLWKGALSVERRVHRVEGIEIAIAASRRSRA</sequence>
<feature type="compositionally biased region" description="Low complexity" evidence="1">
    <location>
        <begin position="35"/>
        <end position="44"/>
    </location>
</feature>
<evidence type="ECO:0000256" key="1">
    <source>
        <dbReference type="SAM" id="MobiDB-lite"/>
    </source>
</evidence>
<reference evidence="3" key="1">
    <citation type="journal article" date="2020" name="mSystems">
        <title>Genome- and Community-Level Interaction Insights into Carbon Utilization and Element Cycling Functions of Hydrothermarchaeota in Hydrothermal Sediment.</title>
        <authorList>
            <person name="Zhou Z."/>
            <person name="Liu Y."/>
            <person name="Xu W."/>
            <person name="Pan J."/>
            <person name="Luo Z.H."/>
            <person name="Li M."/>
        </authorList>
    </citation>
    <scope>NUCLEOTIDE SEQUENCE [LARGE SCALE GENOMIC DNA]</scope>
    <source>
        <strain evidence="3">SpSt-381</strain>
    </source>
</reference>
<dbReference type="Pfam" id="PF09937">
    <property type="entry name" value="DUF2169"/>
    <property type="match status" value="1"/>
</dbReference>
<name>A0A832I2U8_UNCEI</name>
<feature type="region of interest" description="Disordered" evidence="1">
    <location>
        <begin position="1"/>
        <end position="80"/>
    </location>
</feature>
<accession>A0A832I2U8</accession>
<proteinExistence type="predicted"/>
<evidence type="ECO:0000313" key="3">
    <source>
        <dbReference type="EMBL" id="HGZ43756.1"/>
    </source>
</evidence>
<evidence type="ECO:0000259" key="2">
    <source>
        <dbReference type="Pfam" id="PF09937"/>
    </source>
</evidence>
<feature type="compositionally biased region" description="Basic residues" evidence="1">
    <location>
        <begin position="1"/>
        <end position="29"/>
    </location>
</feature>
<dbReference type="EMBL" id="DSQF01000020">
    <property type="protein sequence ID" value="HGZ43756.1"/>
    <property type="molecule type" value="Genomic_DNA"/>
</dbReference>